<evidence type="ECO:0000313" key="6">
    <source>
        <dbReference type="EMBL" id="SDJ05401.1"/>
    </source>
</evidence>
<dbReference type="InterPro" id="IPR000843">
    <property type="entry name" value="HTH_LacI"/>
</dbReference>
<evidence type="ECO:0000256" key="3">
    <source>
        <dbReference type="ARBA" id="ARBA00023125"/>
    </source>
</evidence>
<gene>
    <name evidence="6" type="ORF">SAMN04488026_101133</name>
</gene>
<evidence type="ECO:0000313" key="7">
    <source>
        <dbReference type="Proteomes" id="UP000199382"/>
    </source>
</evidence>
<dbReference type="EMBL" id="FNEK01000011">
    <property type="protein sequence ID" value="SDJ05401.1"/>
    <property type="molecule type" value="Genomic_DNA"/>
</dbReference>
<keyword evidence="1" id="KW-0678">Repressor</keyword>
<dbReference type="OrthoDB" id="234496at2"/>
<proteinExistence type="predicted"/>
<dbReference type="STRING" id="571298.SAMN04488026_101133"/>
<dbReference type="Proteomes" id="UP000199382">
    <property type="component" value="Unassembled WGS sequence"/>
</dbReference>
<name>A0A1G8QLA7_9RHOB</name>
<dbReference type="InterPro" id="IPR028082">
    <property type="entry name" value="Peripla_BP_I"/>
</dbReference>
<dbReference type="Gene3D" id="3.40.50.2300">
    <property type="match status" value="2"/>
</dbReference>
<keyword evidence="3" id="KW-0238">DNA-binding</keyword>
<dbReference type="PROSITE" id="PS50932">
    <property type="entry name" value="HTH_LACI_2"/>
    <property type="match status" value="1"/>
</dbReference>
<feature type="domain" description="HTH lacI-type" evidence="5">
    <location>
        <begin position="2"/>
        <end position="56"/>
    </location>
</feature>
<evidence type="ECO:0000256" key="2">
    <source>
        <dbReference type="ARBA" id="ARBA00023015"/>
    </source>
</evidence>
<keyword evidence="4" id="KW-0804">Transcription</keyword>
<dbReference type="PROSITE" id="PS00356">
    <property type="entry name" value="HTH_LACI_1"/>
    <property type="match status" value="1"/>
</dbReference>
<dbReference type="PANTHER" id="PTHR30146:SF148">
    <property type="entry name" value="HTH-TYPE TRANSCRIPTIONAL REPRESSOR PURR-RELATED"/>
    <property type="match status" value="1"/>
</dbReference>
<dbReference type="GO" id="GO:0003700">
    <property type="term" value="F:DNA-binding transcription factor activity"/>
    <property type="evidence" value="ECO:0007669"/>
    <property type="project" value="TreeGrafter"/>
</dbReference>
<reference evidence="6 7" key="1">
    <citation type="submission" date="2016-10" db="EMBL/GenBank/DDBJ databases">
        <authorList>
            <person name="de Groot N.N."/>
        </authorList>
    </citation>
    <scope>NUCLEOTIDE SEQUENCE [LARGE SCALE GENOMIC DNA]</scope>
    <source>
        <strain evidence="6 7">DSM 25294</strain>
    </source>
</reference>
<keyword evidence="2" id="KW-0805">Transcription regulation</keyword>
<dbReference type="Pfam" id="PF13377">
    <property type="entry name" value="Peripla_BP_3"/>
    <property type="match status" value="1"/>
</dbReference>
<dbReference type="RefSeq" id="WP_093152536.1">
    <property type="nucleotide sequence ID" value="NZ_FNEK01000011.1"/>
</dbReference>
<dbReference type="SUPFAM" id="SSF53822">
    <property type="entry name" value="Periplasmic binding protein-like I"/>
    <property type="match status" value="1"/>
</dbReference>
<protein>
    <submittedName>
        <fullName evidence="6">Transcriptional regulator, LacI family</fullName>
    </submittedName>
</protein>
<dbReference type="SMART" id="SM00354">
    <property type="entry name" value="HTH_LACI"/>
    <property type="match status" value="1"/>
</dbReference>
<dbReference type="PANTHER" id="PTHR30146">
    <property type="entry name" value="LACI-RELATED TRANSCRIPTIONAL REPRESSOR"/>
    <property type="match status" value="1"/>
</dbReference>
<evidence type="ECO:0000256" key="1">
    <source>
        <dbReference type="ARBA" id="ARBA00022491"/>
    </source>
</evidence>
<sequence length="330" mass="35539">MVSIKDVAKAAGVSVSTVSHVVNKTRFVAPDTRAAVEKAVLELGYQPSFLARALKSKRTRTLGMLVTSSTNPFFAEIISGVEEGCFRAGYSLILCNSGDQPGRQLTYLQTLMQKRIDALVVMTVNRDEDFQTELDRLTSLPRAMLDSEPMPNVCAIGDDSIKGGELAGEALVAHGHTRIGCLTGPINHARSTDRLLGFTQALDAAGLSLDPELVITGDLSAQGGYEAMAQMLDSTSPPTAVFAFNDLMAMGAYRAITERGLRIPEDISVIGYDDVEIASYLYPTLTTIRQPGFGLGLEAAELLIGHLERGDELPALIRKPPELINRDSLL</sequence>
<evidence type="ECO:0000256" key="4">
    <source>
        <dbReference type="ARBA" id="ARBA00023163"/>
    </source>
</evidence>
<evidence type="ECO:0000259" key="5">
    <source>
        <dbReference type="PROSITE" id="PS50932"/>
    </source>
</evidence>
<organism evidence="6 7">
    <name type="scientific">Aliiruegeria lutimaris</name>
    <dbReference type="NCBI Taxonomy" id="571298"/>
    <lineage>
        <taxon>Bacteria</taxon>
        <taxon>Pseudomonadati</taxon>
        <taxon>Pseudomonadota</taxon>
        <taxon>Alphaproteobacteria</taxon>
        <taxon>Rhodobacterales</taxon>
        <taxon>Roseobacteraceae</taxon>
        <taxon>Aliiruegeria</taxon>
    </lineage>
</organism>
<keyword evidence="7" id="KW-1185">Reference proteome</keyword>
<dbReference type="Gene3D" id="1.10.260.40">
    <property type="entry name" value="lambda repressor-like DNA-binding domains"/>
    <property type="match status" value="1"/>
</dbReference>
<dbReference type="SUPFAM" id="SSF47413">
    <property type="entry name" value="lambda repressor-like DNA-binding domains"/>
    <property type="match status" value="1"/>
</dbReference>
<dbReference type="CDD" id="cd01392">
    <property type="entry name" value="HTH_LacI"/>
    <property type="match status" value="1"/>
</dbReference>
<dbReference type="PRINTS" id="PR00036">
    <property type="entry name" value="HTHLACI"/>
</dbReference>
<dbReference type="Pfam" id="PF00356">
    <property type="entry name" value="LacI"/>
    <property type="match status" value="1"/>
</dbReference>
<dbReference type="AlphaFoldDB" id="A0A1G8QLA7"/>
<dbReference type="InterPro" id="IPR010982">
    <property type="entry name" value="Lambda_DNA-bd_dom_sf"/>
</dbReference>
<accession>A0A1G8QLA7</accession>
<dbReference type="InterPro" id="IPR046335">
    <property type="entry name" value="LacI/GalR-like_sensor"/>
</dbReference>
<dbReference type="GO" id="GO:0000976">
    <property type="term" value="F:transcription cis-regulatory region binding"/>
    <property type="evidence" value="ECO:0007669"/>
    <property type="project" value="TreeGrafter"/>
</dbReference>